<accession>A0A9P6C9Q2</accession>
<reference evidence="2" key="1">
    <citation type="submission" date="2020-11" db="EMBL/GenBank/DDBJ databases">
        <authorList>
            <consortium name="DOE Joint Genome Institute"/>
            <person name="Ahrendt S."/>
            <person name="Riley R."/>
            <person name="Andreopoulos W."/>
            <person name="Labutti K."/>
            <person name="Pangilinan J."/>
            <person name="Ruiz-Duenas F.J."/>
            <person name="Barrasa J.M."/>
            <person name="Sanchez-Garcia M."/>
            <person name="Camarero S."/>
            <person name="Miyauchi S."/>
            <person name="Serrano A."/>
            <person name="Linde D."/>
            <person name="Babiker R."/>
            <person name="Drula E."/>
            <person name="Ayuso-Fernandez I."/>
            <person name="Pacheco R."/>
            <person name="Padilla G."/>
            <person name="Ferreira P."/>
            <person name="Barriuso J."/>
            <person name="Kellner H."/>
            <person name="Castanera R."/>
            <person name="Alfaro M."/>
            <person name="Ramirez L."/>
            <person name="Pisabarro A.G."/>
            <person name="Kuo A."/>
            <person name="Tritt A."/>
            <person name="Lipzen A."/>
            <person name="He G."/>
            <person name="Yan M."/>
            <person name="Ng V."/>
            <person name="Cullen D."/>
            <person name="Martin F."/>
            <person name="Rosso M.-N."/>
            <person name="Henrissat B."/>
            <person name="Hibbett D."/>
            <person name="Martinez A.T."/>
            <person name="Grigoriev I.V."/>
        </authorList>
    </citation>
    <scope>NUCLEOTIDE SEQUENCE</scope>
    <source>
        <strain evidence="2">CBS 247.69</strain>
    </source>
</reference>
<keyword evidence="3" id="KW-1185">Reference proteome</keyword>
<protein>
    <recommendedName>
        <fullName evidence="4">Secreted protein</fullName>
    </recommendedName>
</protein>
<proteinExistence type="predicted"/>
<evidence type="ECO:0008006" key="4">
    <source>
        <dbReference type="Google" id="ProtNLM"/>
    </source>
</evidence>
<feature type="chain" id="PRO_5040306374" description="Secreted protein" evidence="1">
    <location>
        <begin position="17"/>
        <end position="92"/>
    </location>
</feature>
<organism evidence="2 3">
    <name type="scientific">Collybia nuda</name>
    <dbReference type="NCBI Taxonomy" id="64659"/>
    <lineage>
        <taxon>Eukaryota</taxon>
        <taxon>Fungi</taxon>
        <taxon>Dikarya</taxon>
        <taxon>Basidiomycota</taxon>
        <taxon>Agaricomycotina</taxon>
        <taxon>Agaricomycetes</taxon>
        <taxon>Agaricomycetidae</taxon>
        <taxon>Agaricales</taxon>
        <taxon>Tricholomatineae</taxon>
        <taxon>Clitocybaceae</taxon>
        <taxon>Collybia</taxon>
    </lineage>
</organism>
<keyword evidence="1" id="KW-0732">Signal</keyword>
<dbReference type="AlphaFoldDB" id="A0A9P6C9Q2"/>
<sequence length="92" mass="10419">MCIALLCCCSTTGTWTMDVSKTKQFPLNPITSTSKLTDTTFRIYWFNLVHRVKSRIDNRMIKISTHSYGITGSCLDVLLPSSTISVDGWSWH</sequence>
<evidence type="ECO:0000313" key="2">
    <source>
        <dbReference type="EMBL" id="KAF9457417.1"/>
    </source>
</evidence>
<evidence type="ECO:0000313" key="3">
    <source>
        <dbReference type="Proteomes" id="UP000807353"/>
    </source>
</evidence>
<name>A0A9P6C9Q2_9AGAR</name>
<evidence type="ECO:0000256" key="1">
    <source>
        <dbReference type="SAM" id="SignalP"/>
    </source>
</evidence>
<dbReference type="EMBL" id="MU150372">
    <property type="protein sequence ID" value="KAF9457417.1"/>
    <property type="molecule type" value="Genomic_DNA"/>
</dbReference>
<comment type="caution">
    <text evidence="2">The sequence shown here is derived from an EMBL/GenBank/DDBJ whole genome shotgun (WGS) entry which is preliminary data.</text>
</comment>
<dbReference type="Proteomes" id="UP000807353">
    <property type="component" value="Unassembled WGS sequence"/>
</dbReference>
<gene>
    <name evidence="2" type="ORF">BDZ94DRAFT_231682</name>
</gene>
<feature type="signal peptide" evidence="1">
    <location>
        <begin position="1"/>
        <end position="16"/>
    </location>
</feature>